<dbReference type="AlphaFoldDB" id="A0AAW2BW77"/>
<reference evidence="1 2" key="1">
    <citation type="submission" date="2024-01" db="EMBL/GenBank/DDBJ databases">
        <title>A telomere-to-telomere, gap-free genome of sweet tea (Lithocarpus litseifolius).</title>
        <authorList>
            <person name="Zhou J."/>
        </authorList>
    </citation>
    <scope>NUCLEOTIDE SEQUENCE [LARGE SCALE GENOMIC DNA]</scope>
    <source>
        <strain evidence="1">Zhou-2022a</strain>
        <tissue evidence="1">Leaf</tissue>
    </source>
</reference>
<dbReference type="EMBL" id="JAZDWU010000009">
    <property type="protein sequence ID" value="KAK9990126.1"/>
    <property type="molecule type" value="Genomic_DNA"/>
</dbReference>
<keyword evidence="2" id="KW-1185">Reference proteome</keyword>
<accession>A0AAW2BW77</accession>
<name>A0AAW2BW77_9ROSI</name>
<dbReference type="Proteomes" id="UP001459277">
    <property type="component" value="Unassembled WGS sequence"/>
</dbReference>
<evidence type="ECO:0000313" key="1">
    <source>
        <dbReference type="EMBL" id="KAK9990126.1"/>
    </source>
</evidence>
<comment type="caution">
    <text evidence="1">The sequence shown here is derived from an EMBL/GenBank/DDBJ whole genome shotgun (WGS) entry which is preliminary data.</text>
</comment>
<proteinExistence type="predicted"/>
<evidence type="ECO:0000313" key="2">
    <source>
        <dbReference type="Proteomes" id="UP001459277"/>
    </source>
</evidence>
<organism evidence="1 2">
    <name type="scientific">Lithocarpus litseifolius</name>
    <dbReference type="NCBI Taxonomy" id="425828"/>
    <lineage>
        <taxon>Eukaryota</taxon>
        <taxon>Viridiplantae</taxon>
        <taxon>Streptophyta</taxon>
        <taxon>Embryophyta</taxon>
        <taxon>Tracheophyta</taxon>
        <taxon>Spermatophyta</taxon>
        <taxon>Magnoliopsida</taxon>
        <taxon>eudicotyledons</taxon>
        <taxon>Gunneridae</taxon>
        <taxon>Pentapetalae</taxon>
        <taxon>rosids</taxon>
        <taxon>fabids</taxon>
        <taxon>Fagales</taxon>
        <taxon>Fagaceae</taxon>
        <taxon>Lithocarpus</taxon>
    </lineage>
</organism>
<sequence>MKKLSITDVMTCEEGSWGPGRVHSSGSEGKMNNEAIAARLSRYLPLSDRGANNPSTNLSFYLEFLIFDASGAKEVGNKLLYLP</sequence>
<gene>
    <name evidence="1" type="ORF">SO802_025111</name>
</gene>
<protein>
    <submittedName>
        <fullName evidence="1">Uncharacterized protein</fullName>
    </submittedName>
</protein>